<evidence type="ECO:0000256" key="2">
    <source>
        <dbReference type="ARBA" id="ARBA00022723"/>
    </source>
</evidence>
<keyword evidence="7" id="KW-1185">Reference proteome</keyword>
<name>A0ABR7I9L3_9FIRM</name>
<dbReference type="InterPro" id="IPR058240">
    <property type="entry name" value="rSAM_sf"/>
</dbReference>
<dbReference type="SFLD" id="SFLDS00029">
    <property type="entry name" value="Radical_SAM"/>
    <property type="match status" value="1"/>
</dbReference>
<gene>
    <name evidence="6" type="ORF">H8Z76_06275</name>
</gene>
<dbReference type="Pfam" id="PF04055">
    <property type="entry name" value="Radical_SAM"/>
    <property type="match status" value="1"/>
</dbReference>
<dbReference type="InterPro" id="IPR007197">
    <property type="entry name" value="rSAM"/>
</dbReference>
<protein>
    <submittedName>
        <fullName evidence="6">Radical SAM protein</fullName>
    </submittedName>
</protein>
<keyword evidence="3" id="KW-0408">Iron</keyword>
<evidence type="ECO:0000313" key="7">
    <source>
        <dbReference type="Proteomes" id="UP000621540"/>
    </source>
</evidence>
<keyword evidence="2" id="KW-0479">Metal-binding</keyword>
<dbReference type="InterPro" id="IPR013785">
    <property type="entry name" value="Aldolase_TIM"/>
</dbReference>
<dbReference type="Proteomes" id="UP000621540">
    <property type="component" value="Unassembled WGS sequence"/>
</dbReference>
<evidence type="ECO:0000259" key="5">
    <source>
        <dbReference type="Pfam" id="PF04055"/>
    </source>
</evidence>
<reference evidence="6 7" key="1">
    <citation type="submission" date="2020-08" db="EMBL/GenBank/DDBJ databases">
        <title>Genome public.</title>
        <authorList>
            <person name="Liu C."/>
            <person name="Sun Q."/>
        </authorList>
    </citation>
    <scope>NUCLEOTIDE SEQUENCE [LARGE SCALE GENOMIC DNA]</scope>
    <source>
        <strain evidence="6 7">BX0805</strain>
    </source>
</reference>
<dbReference type="EMBL" id="JACOQH010000003">
    <property type="protein sequence ID" value="MBC5753639.1"/>
    <property type="molecule type" value="Genomic_DNA"/>
</dbReference>
<sequence>MGMVFYGAGYFGKIAWEHYTKKKYADRLIGFMDGKKTGQYCGVPIVSWNDIDVAKTAVVITVQNPYVVSQIYRELQNYKVQHIFWFINLNWTETSNSFLSSECIEGSNWGACPMPQAEIHVADYCNLNCRGCTHFSPIFEREIPEFDVRINDIMLLKKKFSSIVHFSILGGEPLLNPDIIRYIKETRKLLPNTYLQIVTNGLLIPRLSEDVFVCIKENRVVVSISEYEPTHRQIEQIRDKLNQYQIPYCIRSYDSKQKFNKPLSLSEESKYPNICISNGCVNVWNGKIARCPTLMYVQKFNKVFAKNLPTEGILDLRDCPSGEELLEILQQQVPLCKHCILCEIEWKSCGAIPTWKDFAEKD</sequence>
<dbReference type="RefSeq" id="WP_186981966.1">
    <property type="nucleotide sequence ID" value="NZ_JACOQH010000003.1"/>
</dbReference>
<comment type="caution">
    <text evidence="6">The sequence shown here is derived from an EMBL/GenBank/DDBJ whole genome shotgun (WGS) entry which is preliminary data.</text>
</comment>
<evidence type="ECO:0000256" key="1">
    <source>
        <dbReference type="ARBA" id="ARBA00022691"/>
    </source>
</evidence>
<keyword evidence="1" id="KW-0949">S-adenosyl-L-methionine</keyword>
<dbReference type="SUPFAM" id="SSF102114">
    <property type="entry name" value="Radical SAM enzymes"/>
    <property type="match status" value="1"/>
</dbReference>
<proteinExistence type="predicted"/>
<dbReference type="CDD" id="cd01335">
    <property type="entry name" value="Radical_SAM"/>
    <property type="match status" value="1"/>
</dbReference>
<evidence type="ECO:0000256" key="4">
    <source>
        <dbReference type="ARBA" id="ARBA00023014"/>
    </source>
</evidence>
<feature type="domain" description="Radical SAM core" evidence="5">
    <location>
        <begin position="121"/>
        <end position="229"/>
    </location>
</feature>
<evidence type="ECO:0000256" key="3">
    <source>
        <dbReference type="ARBA" id="ARBA00023004"/>
    </source>
</evidence>
<evidence type="ECO:0000313" key="6">
    <source>
        <dbReference type="EMBL" id="MBC5753639.1"/>
    </source>
</evidence>
<organism evidence="6 7">
    <name type="scientific">Roseburia yibonii</name>
    <dbReference type="NCBI Taxonomy" id="2763063"/>
    <lineage>
        <taxon>Bacteria</taxon>
        <taxon>Bacillati</taxon>
        <taxon>Bacillota</taxon>
        <taxon>Clostridia</taxon>
        <taxon>Lachnospirales</taxon>
        <taxon>Lachnospiraceae</taxon>
        <taxon>Roseburia</taxon>
    </lineage>
</organism>
<accession>A0ABR7I9L3</accession>
<keyword evidence="4" id="KW-0411">Iron-sulfur</keyword>
<dbReference type="Gene3D" id="3.20.20.70">
    <property type="entry name" value="Aldolase class I"/>
    <property type="match status" value="1"/>
</dbReference>